<keyword evidence="2" id="KW-1185">Reference proteome</keyword>
<dbReference type="AlphaFoldDB" id="A0A9P9E5K8"/>
<reference evidence="1" key="1">
    <citation type="journal article" date="2021" name="Nat. Commun.">
        <title>Genetic determinants of endophytism in the Arabidopsis root mycobiome.</title>
        <authorList>
            <person name="Mesny F."/>
            <person name="Miyauchi S."/>
            <person name="Thiergart T."/>
            <person name="Pickel B."/>
            <person name="Atanasova L."/>
            <person name="Karlsson M."/>
            <person name="Huettel B."/>
            <person name="Barry K.W."/>
            <person name="Haridas S."/>
            <person name="Chen C."/>
            <person name="Bauer D."/>
            <person name="Andreopoulos W."/>
            <person name="Pangilinan J."/>
            <person name="LaButti K."/>
            <person name="Riley R."/>
            <person name="Lipzen A."/>
            <person name="Clum A."/>
            <person name="Drula E."/>
            <person name="Henrissat B."/>
            <person name="Kohler A."/>
            <person name="Grigoriev I.V."/>
            <person name="Martin F.M."/>
            <person name="Hacquard S."/>
        </authorList>
    </citation>
    <scope>NUCLEOTIDE SEQUENCE</scope>
    <source>
        <strain evidence="1">MPI-CAGE-AT-0147</strain>
    </source>
</reference>
<accession>A0A9P9E5K8</accession>
<comment type="caution">
    <text evidence="1">The sequence shown here is derived from an EMBL/GenBank/DDBJ whole genome shotgun (WGS) entry which is preliminary data.</text>
</comment>
<evidence type="ECO:0000313" key="1">
    <source>
        <dbReference type="EMBL" id="KAH7132864.1"/>
    </source>
</evidence>
<evidence type="ECO:0000313" key="2">
    <source>
        <dbReference type="Proteomes" id="UP000738349"/>
    </source>
</evidence>
<sequence>YKTLRSNSYLESFGASPTIESNDGTVTPESAIGQWDQIFIEGSKTTSRTFTVIANNLQRKAMEEAGFVDIEKWNFKVRVPLYCVRTQTNCDAVSPQSLAQGSEVKEIGQFGQLFANKILLGY</sequence>
<dbReference type="Proteomes" id="UP000738349">
    <property type="component" value="Unassembled WGS sequence"/>
</dbReference>
<gene>
    <name evidence="1" type="ORF">EDB81DRAFT_659593</name>
</gene>
<name>A0A9P9E5K8_9HYPO</name>
<organism evidence="1 2">
    <name type="scientific">Dactylonectria macrodidyma</name>
    <dbReference type="NCBI Taxonomy" id="307937"/>
    <lineage>
        <taxon>Eukaryota</taxon>
        <taxon>Fungi</taxon>
        <taxon>Dikarya</taxon>
        <taxon>Ascomycota</taxon>
        <taxon>Pezizomycotina</taxon>
        <taxon>Sordariomycetes</taxon>
        <taxon>Hypocreomycetidae</taxon>
        <taxon>Hypocreales</taxon>
        <taxon>Nectriaceae</taxon>
        <taxon>Dactylonectria</taxon>
    </lineage>
</organism>
<dbReference type="OrthoDB" id="2013972at2759"/>
<dbReference type="EMBL" id="JAGMUV010000016">
    <property type="protein sequence ID" value="KAH7132864.1"/>
    <property type="molecule type" value="Genomic_DNA"/>
</dbReference>
<feature type="non-terminal residue" evidence="1">
    <location>
        <position position="1"/>
    </location>
</feature>
<protein>
    <submittedName>
        <fullName evidence="1">Uncharacterized protein</fullName>
    </submittedName>
</protein>
<proteinExistence type="predicted"/>